<dbReference type="Pfam" id="PF19527">
    <property type="entry name" value="DUF6055"/>
    <property type="match status" value="1"/>
</dbReference>
<accession>A0A222WJ24</accession>
<evidence type="ECO:0000313" key="2">
    <source>
        <dbReference type="EMBL" id="ASR46450.1"/>
    </source>
</evidence>
<dbReference type="STRING" id="172713.GCA_001705305_00660"/>
<evidence type="ECO:0000313" key="3">
    <source>
        <dbReference type="Proteomes" id="UP000214666"/>
    </source>
</evidence>
<reference evidence="2 3" key="1">
    <citation type="submission" date="2017-03" db="EMBL/GenBank/DDBJ databases">
        <title>Complete genome sequence of Paenibacillus Kribbensis producing bioflocculants.</title>
        <authorList>
            <person name="Lee H.-G."/>
            <person name="Oh H.-M."/>
        </authorList>
    </citation>
    <scope>NUCLEOTIDE SEQUENCE [LARGE SCALE GENOMIC DNA]</scope>
    <source>
        <strain evidence="2 3">AM49</strain>
    </source>
</reference>
<proteinExistence type="predicted"/>
<sequence>MKKLVCCLLMVFLLLNVTSYGAVADLLGTAKTAKAEDVESVITTESTKEITKNADEYKARDAFYSLSDSSVNRATSEHFQIIWGNNDTTGTVNRNFVNGNLANIESIRSFYMDKFGLGDIGTSPNPQISGKYKTNIYIASTGLKKIDEDWAYMSIDRDAFGYIVMMPAAMRVDPPSWVVPHELGHVFTYHNGGEVPYEWYEAVANFLRNEYLGSDYYSYGGTVYGPDSDFFAPFILNSESHFPHVKNWYDAWPILLYIHENPDHINGLGHQAMLNLLSYSGKDTTYFESMEKVTGVSIKELLGGMARRLVTMDFKSQPYYLKHLDELLRTNGNYEKIYTTLKSDKGGWLTVPQNKAPQQTGYNIVPLDIDLSKASVTVDFQGTSTAKGADWRASIVSVTHSGDTRYSTMWNKGKNSLKLQGDEKTVYLVVSATPDTIKHFNIEEDGETYPYKVKVTTK</sequence>
<dbReference type="InterPro" id="IPR045690">
    <property type="entry name" value="DUF6055"/>
</dbReference>
<dbReference type="RefSeq" id="WP_094154249.1">
    <property type="nucleotide sequence ID" value="NZ_CP020028.1"/>
</dbReference>
<name>A0A222WJ24_9BACL</name>
<gene>
    <name evidence="2" type="ORF">B4V02_07050</name>
</gene>
<evidence type="ECO:0000256" key="1">
    <source>
        <dbReference type="SAM" id="SignalP"/>
    </source>
</evidence>
<feature type="chain" id="PRO_5012533306" evidence="1">
    <location>
        <begin position="25"/>
        <end position="458"/>
    </location>
</feature>
<protein>
    <submittedName>
        <fullName evidence="2">Dockerin</fullName>
    </submittedName>
</protein>
<dbReference type="Proteomes" id="UP000214666">
    <property type="component" value="Chromosome"/>
</dbReference>
<feature type="signal peptide" evidence="1">
    <location>
        <begin position="1"/>
        <end position="24"/>
    </location>
</feature>
<dbReference type="AlphaFoldDB" id="A0A222WJ24"/>
<organism evidence="2 3">
    <name type="scientific">Paenibacillus kribbensis</name>
    <dbReference type="NCBI Taxonomy" id="172713"/>
    <lineage>
        <taxon>Bacteria</taxon>
        <taxon>Bacillati</taxon>
        <taxon>Bacillota</taxon>
        <taxon>Bacilli</taxon>
        <taxon>Bacillales</taxon>
        <taxon>Paenibacillaceae</taxon>
        <taxon>Paenibacillus</taxon>
    </lineage>
</organism>
<dbReference type="KEGG" id="pkb:B4V02_07050"/>
<dbReference type="EMBL" id="CP020028">
    <property type="protein sequence ID" value="ASR46450.1"/>
    <property type="molecule type" value="Genomic_DNA"/>
</dbReference>
<dbReference type="OrthoDB" id="6428915at2"/>
<keyword evidence="1" id="KW-0732">Signal</keyword>
<keyword evidence="3" id="KW-1185">Reference proteome</keyword>